<dbReference type="Proteomes" id="UP000245252">
    <property type="component" value="Unassembled WGS sequence"/>
</dbReference>
<accession>A0A2U2DGI5</accession>
<protein>
    <submittedName>
        <fullName evidence="1">Uncharacterized protein</fullName>
    </submittedName>
</protein>
<dbReference type="AlphaFoldDB" id="A0A2U2DGI5"/>
<evidence type="ECO:0000313" key="1">
    <source>
        <dbReference type="EMBL" id="PWE52409.1"/>
    </source>
</evidence>
<proteinExistence type="predicted"/>
<sequence>MMQIVPTAPGYSALVLEADFAAELPIVAWEHSAGATLPLVIGHLPGGETSFDAVKLPDGRVYDCWKREMYRDQVEWTRVVGESKGLSIFGTTEAA</sequence>
<evidence type="ECO:0000313" key="2">
    <source>
        <dbReference type="Proteomes" id="UP000245252"/>
    </source>
</evidence>
<dbReference type="RefSeq" id="WP_109462138.1">
    <property type="nucleotide sequence ID" value="NZ_QFBC01000026.1"/>
</dbReference>
<reference evidence="1 2" key="1">
    <citation type="submission" date="2018-05" db="EMBL/GenBank/DDBJ databases">
        <title>The draft genome of strain NS-104.</title>
        <authorList>
            <person name="Hang P."/>
            <person name="Jiang J."/>
        </authorList>
    </citation>
    <scope>NUCLEOTIDE SEQUENCE [LARGE SCALE GENOMIC DNA]</scope>
    <source>
        <strain evidence="1 2">NS-104</strain>
    </source>
</reference>
<keyword evidence="2" id="KW-1185">Reference proteome</keyword>
<dbReference type="EMBL" id="QFBC01000026">
    <property type="protein sequence ID" value="PWE52409.1"/>
    <property type="molecule type" value="Genomic_DNA"/>
</dbReference>
<gene>
    <name evidence="1" type="ORF">DEM27_31170</name>
</gene>
<name>A0A2U2DGI5_9HYPH</name>
<organism evidence="1 2">
    <name type="scientific">Metarhizobium album</name>
    <dbReference type="NCBI Taxonomy" id="2182425"/>
    <lineage>
        <taxon>Bacteria</taxon>
        <taxon>Pseudomonadati</taxon>
        <taxon>Pseudomonadota</taxon>
        <taxon>Alphaproteobacteria</taxon>
        <taxon>Hyphomicrobiales</taxon>
        <taxon>Rhizobiaceae</taxon>
        <taxon>Metarhizobium</taxon>
    </lineage>
</organism>
<comment type="caution">
    <text evidence="1">The sequence shown here is derived from an EMBL/GenBank/DDBJ whole genome shotgun (WGS) entry which is preliminary data.</text>
</comment>